<dbReference type="GO" id="GO:0009190">
    <property type="term" value="P:cyclic nucleotide biosynthetic process"/>
    <property type="evidence" value="ECO:0007669"/>
    <property type="project" value="InterPro"/>
</dbReference>
<evidence type="ECO:0000259" key="1">
    <source>
        <dbReference type="PROSITE" id="PS50125"/>
    </source>
</evidence>
<dbReference type="Proteomes" id="UP000183085">
    <property type="component" value="Unassembled WGS sequence"/>
</dbReference>
<gene>
    <name evidence="2" type="ORF">AUJ95_02480</name>
</gene>
<evidence type="ECO:0000313" key="2">
    <source>
        <dbReference type="EMBL" id="OIP41917.1"/>
    </source>
</evidence>
<dbReference type="SUPFAM" id="SSF55073">
    <property type="entry name" value="Nucleotide cyclase"/>
    <property type="match status" value="1"/>
</dbReference>
<protein>
    <recommendedName>
        <fullName evidence="1">Guanylate cyclase domain-containing protein</fullName>
    </recommendedName>
</protein>
<comment type="caution">
    <text evidence="2">The sequence shown here is derived from an EMBL/GenBank/DDBJ whole genome shotgun (WGS) entry which is preliminary data.</text>
</comment>
<dbReference type="EMBL" id="MNYI01000066">
    <property type="protein sequence ID" value="OIP41917.1"/>
    <property type="molecule type" value="Genomic_DNA"/>
</dbReference>
<dbReference type="Pfam" id="PF00211">
    <property type="entry name" value="Guanylate_cyc"/>
    <property type="match status" value="1"/>
</dbReference>
<dbReference type="PROSITE" id="PS50125">
    <property type="entry name" value="GUANYLATE_CYCLASE_2"/>
    <property type="match status" value="1"/>
</dbReference>
<dbReference type="InterPro" id="IPR029787">
    <property type="entry name" value="Nucleotide_cyclase"/>
</dbReference>
<dbReference type="CDD" id="cd07302">
    <property type="entry name" value="CHD"/>
    <property type="match status" value="1"/>
</dbReference>
<reference evidence="2 3" key="1">
    <citation type="journal article" date="2016" name="Environ. Microbiol.">
        <title>Genomic resolution of a cold subsurface aquifer community provides metabolic insights for novel microbes adapted to high CO concentrations.</title>
        <authorList>
            <person name="Probst A.J."/>
            <person name="Castelle C.J."/>
            <person name="Singh A."/>
            <person name="Brown C.T."/>
            <person name="Anantharaman K."/>
            <person name="Sharon I."/>
            <person name="Hug L.A."/>
            <person name="Burstein D."/>
            <person name="Emerson J.B."/>
            <person name="Thomas B.C."/>
            <person name="Banfield J.F."/>
        </authorList>
    </citation>
    <scope>NUCLEOTIDE SEQUENCE [LARGE SCALE GENOMIC DNA]</scope>
    <source>
        <strain evidence="2">CG2_30_40_21</strain>
    </source>
</reference>
<proteinExistence type="predicted"/>
<name>A0A1J5E0Q2_9BACT</name>
<dbReference type="STRING" id="1817895.AUJ95_02480"/>
<organism evidence="2 3">
    <name type="scientific">Candidatus Desantisbacteria bacterium CG2_30_40_21</name>
    <dbReference type="NCBI Taxonomy" id="1817895"/>
    <lineage>
        <taxon>Bacteria</taxon>
        <taxon>Candidatus Desantisiibacteriota</taxon>
    </lineage>
</organism>
<dbReference type="Gene3D" id="3.30.70.1230">
    <property type="entry name" value="Nucleotide cyclase"/>
    <property type="match status" value="1"/>
</dbReference>
<accession>A0A1J5E0Q2</accession>
<evidence type="ECO:0000313" key="3">
    <source>
        <dbReference type="Proteomes" id="UP000183085"/>
    </source>
</evidence>
<dbReference type="InterPro" id="IPR001054">
    <property type="entry name" value="A/G_cyclase"/>
</dbReference>
<dbReference type="GO" id="GO:0004016">
    <property type="term" value="F:adenylate cyclase activity"/>
    <property type="evidence" value="ECO:0007669"/>
    <property type="project" value="UniProtKB-ARBA"/>
</dbReference>
<sequence>MGLFFGKKERLDKYLPQNQSNGKTHASISPVVTHDLGGRKEKVVLFLSKVYGFESVIKLRELHEGVDLLNEYYKIIIDTTLKFEGEFMGIFAGFVCNVFGASIRHHNDIRRAVRCSLEVQKEVKGLSDERTMRGLEIMKVGMALSAGDVLIGHFGSSRRMSYAAMGEPVDLCYKFCEMAEPGQILATSSICDDIKDIGEIILLRPYRVSNAAKPIPVFHIKNLKRYHSELSVKHTGIV</sequence>
<dbReference type="GO" id="GO:0035556">
    <property type="term" value="P:intracellular signal transduction"/>
    <property type="evidence" value="ECO:0007669"/>
    <property type="project" value="InterPro"/>
</dbReference>
<feature type="domain" description="Guanylate cyclase" evidence="1">
    <location>
        <begin position="44"/>
        <end position="176"/>
    </location>
</feature>
<dbReference type="AlphaFoldDB" id="A0A1J5E0Q2"/>